<dbReference type="GO" id="GO:0005524">
    <property type="term" value="F:ATP binding"/>
    <property type="evidence" value="ECO:0007669"/>
    <property type="project" value="UniProtKB-UniRule"/>
</dbReference>
<evidence type="ECO:0000256" key="9">
    <source>
        <dbReference type="ARBA" id="ARBA00034808"/>
    </source>
</evidence>
<dbReference type="GO" id="GO:0003677">
    <property type="term" value="F:DNA binding"/>
    <property type="evidence" value="ECO:0007669"/>
    <property type="project" value="UniProtKB-KW"/>
</dbReference>
<dbReference type="PANTHER" id="PTHR11070">
    <property type="entry name" value="UVRD / RECB / PCRA DNA HELICASE FAMILY MEMBER"/>
    <property type="match status" value="1"/>
</dbReference>
<evidence type="ECO:0000313" key="16">
    <source>
        <dbReference type="Proteomes" id="UP000391834"/>
    </source>
</evidence>
<organism evidence="15 16">
    <name type="scientific">Prolixibacter bellariivorans</name>
    <dbReference type="NCBI Taxonomy" id="314319"/>
    <lineage>
        <taxon>Bacteria</taxon>
        <taxon>Pseudomonadati</taxon>
        <taxon>Bacteroidota</taxon>
        <taxon>Bacteroidia</taxon>
        <taxon>Marinilabiliales</taxon>
        <taxon>Prolixibacteraceae</taxon>
        <taxon>Prolixibacter</taxon>
    </lineage>
</organism>
<dbReference type="CDD" id="cd18807">
    <property type="entry name" value="SF1_C_UvrD"/>
    <property type="match status" value="1"/>
</dbReference>
<dbReference type="GO" id="GO:0033202">
    <property type="term" value="C:DNA helicase complex"/>
    <property type="evidence" value="ECO:0007669"/>
    <property type="project" value="TreeGrafter"/>
</dbReference>
<dbReference type="GO" id="GO:0016887">
    <property type="term" value="F:ATP hydrolysis activity"/>
    <property type="evidence" value="ECO:0007669"/>
    <property type="project" value="RHEA"/>
</dbReference>
<dbReference type="Pfam" id="PF13361">
    <property type="entry name" value="UvrD_C"/>
    <property type="match status" value="1"/>
</dbReference>
<dbReference type="GO" id="GO:0005829">
    <property type="term" value="C:cytosol"/>
    <property type="evidence" value="ECO:0007669"/>
    <property type="project" value="TreeGrafter"/>
</dbReference>
<evidence type="ECO:0000256" key="3">
    <source>
        <dbReference type="ARBA" id="ARBA00022801"/>
    </source>
</evidence>
<dbReference type="Pfam" id="PF21196">
    <property type="entry name" value="PcrA_UvrD_tudor"/>
    <property type="match status" value="1"/>
</dbReference>
<evidence type="ECO:0000256" key="2">
    <source>
        <dbReference type="ARBA" id="ARBA00022741"/>
    </source>
</evidence>
<dbReference type="InterPro" id="IPR014017">
    <property type="entry name" value="DNA_helicase_UvrD-like_C"/>
</dbReference>
<comment type="catalytic activity">
    <reaction evidence="8">
        <text>Couples ATP hydrolysis with the unwinding of duplex DNA by translocating in the 3'-5' direction.</text>
        <dbReference type="EC" id="5.6.2.4"/>
    </reaction>
</comment>
<dbReference type="GO" id="GO:0000725">
    <property type="term" value="P:recombinational repair"/>
    <property type="evidence" value="ECO:0007669"/>
    <property type="project" value="TreeGrafter"/>
</dbReference>
<evidence type="ECO:0000256" key="12">
    <source>
        <dbReference type="PROSITE-ProRule" id="PRU00560"/>
    </source>
</evidence>
<feature type="binding site" evidence="12">
    <location>
        <begin position="27"/>
        <end position="34"/>
    </location>
    <ligand>
        <name>ATP</name>
        <dbReference type="ChEBI" id="CHEBI:30616"/>
    </ligand>
</feature>
<keyword evidence="7" id="KW-0413">Isomerase</keyword>
<comment type="similarity">
    <text evidence="1">Belongs to the helicase family. UvrD subfamily.</text>
</comment>
<keyword evidence="2 12" id="KW-0547">Nucleotide-binding</keyword>
<gene>
    <name evidence="15" type="ORF">PbJCM13498_09240</name>
</gene>
<keyword evidence="5 12" id="KW-0067">ATP-binding</keyword>
<keyword evidence="6" id="KW-0238">DNA-binding</keyword>
<dbReference type="RefSeq" id="WP_025863425.1">
    <property type="nucleotide sequence ID" value="NZ_BLAX01000001.1"/>
</dbReference>
<dbReference type="PANTHER" id="PTHR11070:SF2">
    <property type="entry name" value="ATP-DEPENDENT DNA HELICASE SRS2"/>
    <property type="match status" value="1"/>
</dbReference>
<feature type="domain" description="UvrD-like helicase ATP-binding" evidence="13">
    <location>
        <begin position="6"/>
        <end position="291"/>
    </location>
</feature>
<evidence type="ECO:0000256" key="10">
    <source>
        <dbReference type="ARBA" id="ARBA00034923"/>
    </source>
</evidence>
<dbReference type="AlphaFoldDB" id="A0A5M4AWU7"/>
<keyword evidence="3 12" id="KW-0378">Hydrolase</keyword>
<dbReference type="Gene3D" id="1.10.10.160">
    <property type="match status" value="1"/>
</dbReference>
<dbReference type="EC" id="5.6.2.4" evidence="9"/>
<evidence type="ECO:0000256" key="1">
    <source>
        <dbReference type="ARBA" id="ARBA00009922"/>
    </source>
</evidence>
<evidence type="ECO:0000259" key="13">
    <source>
        <dbReference type="PROSITE" id="PS51198"/>
    </source>
</evidence>
<dbReference type="EMBL" id="BLAX01000001">
    <property type="protein sequence ID" value="GET32061.1"/>
    <property type="molecule type" value="Genomic_DNA"/>
</dbReference>
<protein>
    <recommendedName>
        <fullName evidence="9">DNA 3'-5' helicase</fullName>
        <ecNumber evidence="9">5.6.2.4</ecNumber>
    </recommendedName>
    <alternativeName>
        <fullName evidence="10">DNA 3'-5' helicase II</fullName>
    </alternativeName>
</protein>
<dbReference type="InterPro" id="IPR000212">
    <property type="entry name" value="DNA_helicase_UvrD/REP"/>
</dbReference>
<evidence type="ECO:0000313" key="15">
    <source>
        <dbReference type="EMBL" id="GET32061.1"/>
    </source>
</evidence>
<name>A0A5M4AWU7_9BACT</name>
<dbReference type="CDD" id="cd17932">
    <property type="entry name" value="DEXQc_UvrD"/>
    <property type="match status" value="1"/>
</dbReference>
<feature type="domain" description="UvrD-like helicase C-terminal" evidence="14">
    <location>
        <begin position="292"/>
        <end position="574"/>
    </location>
</feature>
<keyword evidence="16" id="KW-1185">Reference proteome</keyword>
<evidence type="ECO:0000256" key="11">
    <source>
        <dbReference type="ARBA" id="ARBA00048988"/>
    </source>
</evidence>
<dbReference type="OrthoDB" id="9810135at2"/>
<dbReference type="InterPro" id="IPR013986">
    <property type="entry name" value="DExx_box_DNA_helicase_dom_sf"/>
</dbReference>
<sequence>MNNYLEELNEAQRDAVVNTEGPSLVIAGAGSGKTRVLTYRIAHLLKNGVPPSSILALTFTNKAAREMKERIAKIVGSQTARYLWMGTFHSIFARILRSEAEIIGYPSSFTIYDTQDTKSLLKTIIKSMKLDDKTYKPGLVYNRISAAKNNLITPTAYLQNTQIREADQASRMPRLAEVYKEYARRCKNASAMDFDDLLLQTNLLFKNHEEILAKYQQRFKYILVDEYQDTNFSQYLIVKKLALGHENICVVGDDAQSIYSFRGAKIENILNFRKDYPEFNTYKLEQNYRSTQTIVDAANSLIEKNKRQLPKRVFSENAEGEKIQVIGALTDNEEGYLVANEIIDTRMNHQHRFADFAILYRTNAQSRIFEEALRKRNIPYKIYGGLSFYQRKEIKDLLAYYRLAINVKDDEAFKRVINYPARGIGNTTMGRLETYAVQNNQSIWEIASNPDECQTAGLNAGTQRKVAEFIHMIEGFASQLTSMEAYELALQIASESGMLKEFYKDKTPENLSRYENVQELLNAIQDFSLNAKEEGRPNQLNNFMEEVALLTDQDTDKEEDFDKVTLMTVHSSKGLEFKNVFIVGLEENLFPSGFSGTLTGAELEEERRLFYVALTRAEENAWLSFAKQRYRWGNLEFCNPSRFIGEIDEQFLNLKSGGLQAHLPRRESVPPAKEEATTRRSPMGIRSQQGNEHLGKRLTRMNEANRQNAAAFAGSDPEEIQAGMFVEHQRFGRGKVIAIEGTMPDRKAKVFFPNAGEKHLLLKFAKLKIVE</sequence>
<dbReference type="InterPro" id="IPR014016">
    <property type="entry name" value="UvrD-like_ATP-bd"/>
</dbReference>
<proteinExistence type="inferred from homology"/>
<comment type="catalytic activity">
    <reaction evidence="11">
        <text>ATP + H2O = ADP + phosphate + H(+)</text>
        <dbReference type="Rhea" id="RHEA:13065"/>
        <dbReference type="ChEBI" id="CHEBI:15377"/>
        <dbReference type="ChEBI" id="CHEBI:15378"/>
        <dbReference type="ChEBI" id="CHEBI:30616"/>
        <dbReference type="ChEBI" id="CHEBI:43474"/>
        <dbReference type="ChEBI" id="CHEBI:456216"/>
        <dbReference type="EC" id="5.6.2.4"/>
    </reaction>
</comment>
<evidence type="ECO:0000256" key="4">
    <source>
        <dbReference type="ARBA" id="ARBA00022806"/>
    </source>
</evidence>
<accession>A0A5M4AWU7</accession>
<keyword evidence="4 12" id="KW-0347">Helicase</keyword>
<reference evidence="15 16" key="1">
    <citation type="submission" date="2019-10" db="EMBL/GenBank/DDBJ databases">
        <title>Prolixibacter strains distinguished by the presence of nitrate reductase genes were adept at nitrate-dependent anaerobic corrosion of metallic iron and carbon steel.</title>
        <authorList>
            <person name="Iino T."/>
            <person name="Shono N."/>
            <person name="Ito K."/>
            <person name="Nakamura R."/>
            <person name="Sueoka K."/>
            <person name="Harayama S."/>
            <person name="Ohkuma M."/>
        </authorList>
    </citation>
    <scope>NUCLEOTIDE SEQUENCE [LARGE SCALE GENOMIC DNA]</scope>
    <source>
        <strain evidence="15 16">JCM 13498</strain>
    </source>
</reference>
<dbReference type="PROSITE" id="PS51217">
    <property type="entry name" value="UVRD_HELICASE_CTER"/>
    <property type="match status" value="1"/>
</dbReference>
<comment type="caution">
    <text evidence="15">The sequence shown here is derived from an EMBL/GenBank/DDBJ whole genome shotgun (WGS) entry which is preliminary data.</text>
</comment>
<dbReference type="Gene3D" id="3.40.50.300">
    <property type="entry name" value="P-loop containing nucleotide triphosphate hydrolases"/>
    <property type="match status" value="2"/>
</dbReference>
<evidence type="ECO:0000256" key="8">
    <source>
        <dbReference type="ARBA" id="ARBA00034617"/>
    </source>
</evidence>
<dbReference type="PROSITE" id="PS51198">
    <property type="entry name" value="UVRD_HELICASE_ATP_BIND"/>
    <property type="match status" value="1"/>
</dbReference>
<dbReference type="InterPro" id="IPR027417">
    <property type="entry name" value="P-loop_NTPase"/>
</dbReference>
<dbReference type="SUPFAM" id="SSF52540">
    <property type="entry name" value="P-loop containing nucleoside triphosphate hydrolases"/>
    <property type="match status" value="1"/>
</dbReference>
<evidence type="ECO:0000256" key="5">
    <source>
        <dbReference type="ARBA" id="ARBA00022840"/>
    </source>
</evidence>
<dbReference type="Gene3D" id="1.10.486.10">
    <property type="entry name" value="PCRA, domain 4"/>
    <property type="match status" value="1"/>
</dbReference>
<evidence type="ECO:0000259" key="14">
    <source>
        <dbReference type="PROSITE" id="PS51217"/>
    </source>
</evidence>
<evidence type="ECO:0000256" key="7">
    <source>
        <dbReference type="ARBA" id="ARBA00023235"/>
    </source>
</evidence>
<dbReference type="Proteomes" id="UP000391834">
    <property type="component" value="Unassembled WGS sequence"/>
</dbReference>
<evidence type="ECO:0000256" key="6">
    <source>
        <dbReference type="ARBA" id="ARBA00023125"/>
    </source>
</evidence>
<dbReference type="Pfam" id="PF00580">
    <property type="entry name" value="UvrD-helicase"/>
    <property type="match status" value="1"/>
</dbReference>
<dbReference type="GO" id="GO:0043138">
    <property type="term" value="F:3'-5' DNA helicase activity"/>
    <property type="evidence" value="ECO:0007669"/>
    <property type="project" value="UniProtKB-EC"/>
</dbReference>